<organism evidence="2 3">
    <name type="scientific">Psychrosphaera algicola</name>
    <dbReference type="NCBI Taxonomy" id="3023714"/>
    <lineage>
        <taxon>Bacteria</taxon>
        <taxon>Pseudomonadati</taxon>
        <taxon>Pseudomonadota</taxon>
        <taxon>Gammaproteobacteria</taxon>
        <taxon>Alteromonadales</taxon>
        <taxon>Pseudoalteromonadaceae</taxon>
        <taxon>Psychrosphaera</taxon>
    </lineage>
</organism>
<gene>
    <name evidence="2" type="ORF">PN838_03775</name>
</gene>
<accession>A0ABT5FAE4</accession>
<dbReference type="SUPFAM" id="SSF110296">
    <property type="entry name" value="Oligoxyloglucan reducing end-specific cellobiohydrolase"/>
    <property type="match status" value="1"/>
</dbReference>
<dbReference type="Pfam" id="PF14870">
    <property type="entry name" value="PSII_BNR"/>
    <property type="match status" value="1"/>
</dbReference>
<dbReference type="Proteomes" id="UP001528411">
    <property type="component" value="Unassembled WGS sequence"/>
</dbReference>
<dbReference type="PANTHER" id="PTHR47199">
    <property type="entry name" value="PHOTOSYSTEM II STABILITY/ASSEMBLY FACTOR HCF136, CHLOROPLASTIC"/>
    <property type="match status" value="1"/>
</dbReference>
<protein>
    <submittedName>
        <fullName evidence="2">YCF48-related protein</fullName>
    </submittedName>
</protein>
<sequence length="163" mass="17857">MSASSFAAASTISNEINDAIPAFKSKLSAKSLLTDIELVGDTMFAVGERGHIIYSSDGDTWLQADVPVNVLLTAIKFVDSQVGFAIGHDQTLLKTENGGKAWQIVNYQPSSDKPFLNLDIQGENIVIVGAYGLFGVQMTVGKPRIALIKKRYYWKKIVNIYKK</sequence>
<feature type="domain" description="Photosynthesis system II assembly factor Ycf48/Hcf136-like" evidence="1">
    <location>
        <begin position="59"/>
        <end position="132"/>
    </location>
</feature>
<evidence type="ECO:0000259" key="1">
    <source>
        <dbReference type="Pfam" id="PF14870"/>
    </source>
</evidence>
<reference evidence="2 3" key="1">
    <citation type="submission" date="2023-01" db="EMBL/GenBank/DDBJ databases">
        <title>Psychrosphaera sp. nov., isolated from marine algae.</title>
        <authorList>
            <person name="Bayburt H."/>
            <person name="Choi B.J."/>
            <person name="Kim J.M."/>
            <person name="Choi D.G."/>
            <person name="Jeon C.O."/>
        </authorList>
    </citation>
    <scope>NUCLEOTIDE SEQUENCE [LARGE SCALE GENOMIC DNA]</scope>
    <source>
        <strain evidence="2 3">G1-22</strain>
    </source>
</reference>
<keyword evidence="3" id="KW-1185">Reference proteome</keyword>
<evidence type="ECO:0000313" key="2">
    <source>
        <dbReference type="EMBL" id="MDC2888094.1"/>
    </source>
</evidence>
<name>A0ABT5FAE4_9GAMM</name>
<dbReference type="EMBL" id="JAQOMS010000002">
    <property type="protein sequence ID" value="MDC2888094.1"/>
    <property type="molecule type" value="Genomic_DNA"/>
</dbReference>
<dbReference type="RefSeq" id="WP_272179812.1">
    <property type="nucleotide sequence ID" value="NZ_JAQOMS010000002.1"/>
</dbReference>
<dbReference type="PANTHER" id="PTHR47199:SF2">
    <property type="entry name" value="PHOTOSYSTEM II STABILITY_ASSEMBLY FACTOR HCF136, CHLOROPLASTIC"/>
    <property type="match status" value="1"/>
</dbReference>
<evidence type="ECO:0000313" key="3">
    <source>
        <dbReference type="Proteomes" id="UP001528411"/>
    </source>
</evidence>
<comment type="caution">
    <text evidence="2">The sequence shown here is derived from an EMBL/GenBank/DDBJ whole genome shotgun (WGS) entry which is preliminary data.</text>
</comment>
<proteinExistence type="predicted"/>
<dbReference type="InterPro" id="IPR028203">
    <property type="entry name" value="PSII_CF48-like_dom"/>
</dbReference>